<feature type="region of interest" description="Disordered" evidence="1">
    <location>
        <begin position="364"/>
        <end position="386"/>
    </location>
</feature>
<feature type="compositionally biased region" description="Low complexity" evidence="1">
    <location>
        <begin position="256"/>
        <end position="286"/>
    </location>
</feature>
<comment type="caution">
    <text evidence="2">The sequence shown here is derived from an EMBL/GenBank/DDBJ whole genome shotgun (WGS) entry which is preliminary data.</text>
</comment>
<evidence type="ECO:0000313" key="3">
    <source>
        <dbReference type="Proteomes" id="UP001600888"/>
    </source>
</evidence>
<sequence>MCIQETRLHAICNHQVVDRIECSDKCAHFDTIEIQLSTYCQSCRQQVDNTAILNSVLRWELGPCPARRRKIRPSKTNVLDGSPAPGPAPVKPSPRPPRKLSGAKSLSALREAASAPPTRELPPTPKRLHGSASVENLTVSLDSLRLASPADDKTPVPRCSLDVKPAPPTLPLRRRASGAFEYAAGGNGQPGLARAHTVPKSKARAAVPQRPAPRTPTYSLSPKAEELRSPRPHLKQVSEEPRPKCALVARDTDIETNTTISTRPSTATTTSTMTAATTPRTSTSASDTRKSAVVHQTPSYPPPPPPQQQQRQQQQQETQQPPAVSSSVPRSLWSLRRSRSTARILALASTREYVHAKLCGSNGLPSPSAPGKNLFPAPQQQQKKKPIDIHDPEWLARHGLKWDARGLGLVSAAV</sequence>
<dbReference type="EMBL" id="JBAWTH010000020">
    <property type="protein sequence ID" value="KAL2287454.1"/>
    <property type="molecule type" value="Genomic_DNA"/>
</dbReference>
<feature type="region of interest" description="Disordered" evidence="1">
    <location>
        <begin position="70"/>
        <end position="133"/>
    </location>
</feature>
<gene>
    <name evidence="2" type="ORF">FJTKL_05895</name>
</gene>
<feature type="compositionally biased region" description="Low complexity" evidence="1">
    <location>
        <begin position="308"/>
        <end position="332"/>
    </location>
</feature>
<dbReference type="EMBL" id="JBAWTH010000020">
    <property type="protein sequence ID" value="KAL2287455.1"/>
    <property type="molecule type" value="Genomic_DNA"/>
</dbReference>
<name>A0ABR4EYR8_9PEZI</name>
<evidence type="ECO:0000313" key="2">
    <source>
        <dbReference type="EMBL" id="KAL2287455.1"/>
    </source>
</evidence>
<evidence type="ECO:0000256" key="1">
    <source>
        <dbReference type="SAM" id="MobiDB-lite"/>
    </source>
</evidence>
<organism evidence="2 3">
    <name type="scientific">Diaporthe vaccinii</name>
    <dbReference type="NCBI Taxonomy" id="105482"/>
    <lineage>
        <taxon>Eukaryota</taxon>
        <taxon>Fungi</taxon>
        <taxon>Dikarya</taxon>
        <taxon>Ascomycota</taxon>
        <taxon>Pezizomycotina</taxon>
        <taxon>Sordariomycetes</taxon>
        <taxon>Sordariomycetidae</taxon>
        <taxon>Diaporthales</taxon>
        <taxon>Diaporthaceae</taxon>
        <taxon>Diaporthe</taxon>
        <taxon>Diaporthe eres species complex</taxon>
    </lineage>
</organism>
<proteinExistence type="predicted"/>
<protein>
    <submittedName>
        <fullName evidence="2">Uncharacterized protein</fullName>
    </submittedName>
</protein>
<feature type="region of interest" description="Disordered" evidence="1">
    <location>
        <begin position="145"/>
        <end position="332"/>
    </location>
</feature>
<feature type="compositionally biased region" description="Pro residues" evidence="1">
    <location>
        <begin position="84"/>
        <end position="95"/>
    </location>
</feature>
<dbReference type="Proteomes" id="UP001600888">
    <property type="component" value="Unassembled WGS sequence"/>
</dbReference>
<accession>A0ABR4EYR8</accession>
<dbReference type="EMBL" id="JBAWTH010000020">
    <property type="protein sequence ID" value="KAL2287453.1"/>
    <property type="molecule type" value="Genomic_DNA"/>
</dbReference>
<keyword evidence="3" id="KW-1185">Reference proteome</keyword>
<reference evidence="2 3" key="1">
    <citation type="submission" date="2024-03" db="EMBL/GenBank/DDBJ databases">
        <title>A high-quality draft genome sequence of Diaporthe vaccinii, a causative agent of upright dieback and viscid rot disease in cranberry plants.</title>
        <authorList>
            <person name="Sarrasin M."/>
            <person name="Lang B.F."/>
            <person name="Burger G."/>
        </authorList>
    </citation>
    <scope>NUCLEOTIDE SEQUENCE [LARGE SCALE GENOMIC DNA]</scope>
    <source>
        <strain evidence="2 3">IS7</strain>
    </source>
</reference>